<protein>
    <submittedName>
        <fullName evidence="8">Lysylphosphatidylglycerol synthase transmembrane domain-containing protein</fullName>
    </submittedName>
</protein>
<feature type="transmembrane region" description="Helical" evidence="7">
    <location>
        <begin position="178"/>
        <end position="201"/>
    </location>
</feature>
<evidence type="ECO:0000256" key="7">
    <source>
        <dbReference type="SAM" id="Phobius"/>
    </source>
</evidence>
<sequence>MTSGPPSVPSEGDLTRTPAPAAVPDSPRRRALKIALLVFRYALIVAVVVFAVWYFVRMWDPVRSALLEMNGWWVGASFVVLLAGLMCNVVVWTTLLDGLGHPVPFVRGAQIMLVGQLGKYVPGSVWAYVLQMELGRQYGIARARVLVTSLYAAGIGVVCSLVIGAVALPQIAAGHEQLLWLFALLPVGLVCLLPPVMTFLANLALRIFRRPPLEHRVRARTIVLAVAWCLASYLLYGVHLWLLTDGSVSPMYIVVMSAALSLGFTAGLFAFVLPSGVGVREAVLIGILGLTLSAGEASAISLVSRGMFTVGDLLTAGVAALAAFAMRRRLHNADIRSTEYADV</sequence>
<comment type="caution">
    <text evidence="8">The sequence shown here is derived from an EMBL/GenBank/DDBJ whole genome shotgun (WGS) entry which is preliminary data.</text>
</comment>
<keyword evidence="9" id="KW-1185">Reference proteome</keyword>
<accession>A0ABU7V459</accession>
<feature type="transmembrane region" description="Helical" evidence="7">
    <location>
        <begin position="34"/>
        <end position="56"/>
    </location>
</feature>
<evidence type="ECO:0000313" key="9">
    <source>
        <dbReference type="Proteomes" id="UP001351900"/>
    </source>
</evidence>
<feature type="transmembrane region" description="Helical" evidence="7">
    <location>
        <begin position="222"/>
        <end position="243"/>
    </location>
</feature>
<feature type="transmembrane region" description="Helical" evidence="7">
    <location>
        <begin position="282"/>
        <end position="300"/>
    </location>
</feature>
<evidence type="ECO:0000256" key="5">
    <source>
        <dbReference type="ARBA" id="ARBA00023136"/>
    </source>
</evidence>
<dbReference type="RefSeq" id="WP_292711732.1">
    <property type="nucleotide sequence ID" value="NZ_BAAAUO010000003.1"/>
</dbReference>
<keyword evidence="3 7" id="KW-0812">Transmembrane</keyword>
<dbReference type="EMBL" id="JAZHOV010000001">
    <property type="protein sequence ID" value="MEF2253796.1"/>
    <property type="molecule type" value="Genomic_DNA"/>
</dbReference>
<name>A0ABU7V459_9MICO</name>
<dbReference type="Pfam" id="PF03706">
    <property type="entry name" value="LPG_synthase_TM"/>
    <property type="match status" value="1"/>
</dbReference>
<dbReference type="InterPro" id="IPR022791">
    <property type="entry name" value="L-PG_synthase/AglD"/>
</dbReference>
<evidence type="ECO:0000256" key="3">
    <source>
        <dbReference type="ARBA" id="ARBA00022692"/>
    </source>
</evidence>
<evidence type="ECO:0000256" key="1">
    <source>
        <dbReference type="ARBA" id="ARBA00004651"/>
    </source>
</evidence>
<evidence type="ECO:0000256" key="4">
    <source>
        <dbReference type="ARBA" id="ARBA00022989"/>
    </source>
</evidence>
<gene>
    <name evidence="8" type="ORF">V2V91_01430</name>
</gene>
<feature type="region of interest" description="Disordered" evidence="6">
    <location>
        <begin position="1"/>
        <end position="22"/>
    </location>
</feature>
<comment type="subcellular location">
    <subcellularLocation>
        <location evidence="1">Cell membrane</location>
        <topology evidence="1">Multi-pass membrane protein</topology>
    </subcellularLocation>
</comment>
<feature type="transmembrane region" description="Helical" evidence="7">
    <location>
        <begin position="249"/>
        <end position="273"/>
    </location>
</feature>
<keyword evidence="2" id="KW-1003">Cell membrane</keyword>
<reference evidence="8 9" key="1">
    <citation type="submission" date="2024-01" db="EMBL/GenBank/DDBJ databases">
        <title>the genome sequence of strain Microbacterium schleiferi NBRC 15075.</title>
        <authorList>
            <person name="Ding Y."/>
            <person name="Zhang G."/>
        </authorList>
    </citation>
    <scope>NUCLEOTIDE SEQUENCE [LARGE SCALE GENOMIC DNA]</scope>
    <source>
        <strain evidence="8 9">NBRC 15075</strain>
    </source>
</reference>
<evidence type="ECO:0000256" key="2">
    <source>
        <dbReference type="ARBA" id="ARBA00022475"/>
    </source>
</evidence>
<proteinExistence type="predicted"/>
<feature type="transmembrane region" description="Helical" evidence="7">
    <location>
        <begin position="71"/>
        <end position="92"/>
    </location>
</feature>
<keyword evidence="5 7" id="KW-0472">Membrane</keyword>
<evidence type="ECO:0000256" key="6">
    <source>
        <dbReference type="SAM" id="MobiDB-lite"/>
    </source>
</evidence>
<evidence type="ECO:0000313" key="8">
    <source>
        <dbReference type="EMBL" id="MEF2253796.1"/>
    </source>
</evidence>
<organism evidence="8 9">
    <name type="scientific">Microbacterium schleiferi</name>
    <dbReference type="NCBI Taxonomy" id="69362"/>
    <lineage>
        <taxon>Bacteria</taxon>
        <taxon>Bacillati</taxon>
        <taxon>Actinomycetota</taxon>
        <taxon>Actinomycetes</taxon>
        <taxon>Micrococcales</taxon>
        <taxon>Microbacteriaceae</taxon>
        <taxon>Microbacterium</taxon>
    </lineage>
</organism>
<feature type="transmembrane region" description="Helical" evidence="7">
    <location>
        <begin position="306"/>
        <end position="326"/>
    </location>
</feature>
<feature type="transmembrane region" description="Helical" evidence="7">
    <location>
        <begin position="145"/>
        <end position="172"/>
    </location>
</feature>
<dbReference type="Proteomes" id="UP001351900">
    <property type="component" value="Unassembled WGS sequence"/>
</dbReference>
<keyword evidence="4 7" id="KW-1133">Transmembrane helix</keyword>